<dbReference type="Pfam" id="PF13440">
    <property type="entry name" value="Polysacc_synt_3"/>
    <property type="match status" value="1"/>
</dbReference>
<evidence type="ECO:0000256" key="5">
    <source>
        <dbReference type="ARBA" id="ARBA00022989"/>
    </source>
</evidence>
<keyword evidence="3" id="KW-1003">Cell membrane</keyword>
<feature type="transmembrane region" description="Helical" evidence="7">
    <location>
        <begin position="455"/>
        <end position="473"/>
    </location>
</feature>
<gene>
    <name evidence="8" type="ORF">E2C06_17535</name>
</gene>
<proteinExistence type="inferred from homology"/>
<evidence type="ECO:0000256" key="1">
    <source>
        <dbReference type="ARBA" id="ARBA00004651"/>
    </source>
</evidence>
<sequence length="515" mass="53908">MPRSRRKPSRSAPRCGRWRRTCRRAPSSTGAWQTGHGWHTERMRRVLPGPASPAWVAAETLGSAVTALVGLLFVARIIGPQAAGTGAIAASVFLTVDFPIAALFGDSLLQRRGLEERHRSSALWATMGAAAVGMLVLWLGAPLIARATGAPVTGMIRAMALLLPFSAAAGMLSALVLKERRYRLLASRVLLCQPLAVGTGVLAALGGAGAWSMAAQQAAATLSVFLLLALRSGWRPQRLFQRAALAELWPVAGPQILALLVFNGRYRIFIVGLGMLVAETVVAVTHIAFRLLDVAMAVVTGAASRLAMPRLAALQNDRAALAEAYGDLAQLQALIGLPIAAGLAITAPRLIEILMGGPWIGAAEPARLVALAAIPGFLVGPAPALWLALGRTRMNLLMQLVAFTLPLVGLLVLRPQDAAAAAICWVLGSLAVPPLQLLVTLRALHRSPAWLAQRLLAPLLGTLVMGVVSAWAARELAAQAAVPALIGTALAGAIAYAAVVAPALGFRWPRALQEA</sequence>
<keyword evidence="4 7" id="KW-0812">Transmembrane</keyword>
<name>A0A4R5QEA0_9PROT</name>
<feature type="transmembrane region" description="Helical" evidence="7">
    <location>
        <begin position="485"/>
        <end position="506"/>
    </location>
</feature>
<evidence type="ECO:0000256" key="4">
    <source>
        <dbReference type="ARBA" id="ARBA00022692"/>
    </source>
</evidence>
<feature type="transmembrane region" description="Helical" evidence="7">
    <location>
        <begin position="156"/>
        <end position="177"/>
    </location>
</feature>
<evidence type="ECO:0000256" key="3">
    <source>
        <dbReference type="ARBA" id="ARBA00022475"/>
    </source>
</evidence>
<dbReference type="EMBL" id="SMSJ01000023">
    <property type="protein sequence ID" value="TDH61306.1"/>
    <property type="molecule type" value="Genomic_DNA"/>
</dbReference>
<feature type="transmembrane region" description="Helical" evidence="7">
    <location>
        <begin position="121"/>
        <end position="144"/>
    </location>
</feature>
<feature type="transmembrane region" description="Helical" evidence="7">
    <location>
        <begin position="87"/>
        <end position="109"/>
    </location>
</feature>
<feature type="transmembrane region" description="Helical" evidence="7">
    <location>
        <begin position="214"/>
        <end position="231"/>
    </location>
</feature>
<keyword evidence="5 7" id="KW-1133">Transmembrane helix</keyword>
<evidence type="ECO:0000313" key="9">
    <source>
        <dbReference type="Proteomes" id="UP000295096"/>
    </source>
</evidence>
<comment type="similarity">
    <text evidence="2">Belongs to the polysaccharide synthase family.</text>
</comment>
<comment type="caution">
    <text evidence="8">The sequence shown here is derived from an EMBL/GenBank/DDBJ whole genome shotgun (WGS) entry which is preliminary data.</text>
</comment>
<dbReference type="Proteomes" id="UP000295096">
    <property type="component" value="Unassembled WGS sequence"/>
</dbReference>
<dbReference type="AlphaFoldDB" id="A0A4R5QEA0"/>
<feature type="transmembrane region" description="Helical" evidence="7">
    <location>
        <begin position="396"/>
        <end position="413"/>
    </location>
</feature>
<feature type="transmembrane region" description="Helical" evidence="7">
    <location>
        <begin position="268"/>
        <end position="289"/>
    </location>
</feature>
<reference evidence="8 9" key="1">
    <citation type="journal article" date="2016" name="J. Microbiol.">
        <title>Dankookia rubra gen. nov., sp. nov., an alphaproteobacterium isolated from sediment of a shallow stream.</title>
        <authorList>
            <person name="Kim W.H."/>
            <person name="Kim D.H."/>
            <person name="Kang K."/>
            <person name="Ahn T.Y."/>
        </authorList>
    </citation>
    <scope>NUCLEOTIDE SEQUENCE [LARGE SCALE GENOMIC DNA]</scope>
    <source>
        <strain evidence="8 9">JCM30602</strain>
    </source>
</reference>
<evidence type="ECO:0000256" key="7">
    <source>
        <dbReference type="SAM" id="Phobius"/>
    </source>
</evidence>
<protein>
    <recommendedName>
        <fullName evidence="10">Lipopolysaccharide biosynthesis protein</fullName>
    </recommendedName>
</protein>
<evidence type="ECO:0000256" key="2">
    <source>
        <dbReference type="ARBA" id="ARBA00007430"/>
    </source>
</evidence>
<organism evidence="8 9">
    <name type="scientific">Dankookia rubra</name>
    <dbReference type="NCBI Taxonomy" id="1442381"/>
    <lineage>
        <taxon>Bacteria</taxon>
        <taxon>Pseudomonadati</taxon>
        <taxon>Pseudomonadota</taxon>
        <taxon>Alphaproteobacteria</taxon>
        <taxon>Acetobacterales</taxon>
        <taxon>Roseomonadaceae</taxon>
        <taxon>Dankookia</taxon>
    </lineage>
</organism>
<dbReference type="PANTHER" id="PTHR30250:SF10">
    <property type="entry name" value="LIPOPOLYSACCHARIDE BIOSYNTHESIS PROTEIN WZXC"/>
    <property type="match status" value="1"/>
</dbReference>
<dbReference type="InterPro" id="IPR050833">
    <property type="entry name" value="Poly_Biosynth_Transport"/>
</dbReference>
<dbReference type="GO" id="GO:0005886">
    <property type="term" value="C:plasma membrane"/>
    <property type="evidence" value="ECO:0007669"/>
    <property type="project" value="UniProtKB-SubCell"/>
</dbReference>
<keyword evidence="9" id="KW-1185">Reference proteome</keyword>
<dbReference type="PANTHER" id="PTHR30250">
    <property type="entry name" value="PST FAMILY PREDICTED COLANIC ACID TRANSPORTER"/>
    <property type="match status" value="1"/>
</dbReference>
<evidence type="ECO:0000256" key="6">
    <source>
        <dbReference type="ARBA" id="ARBA00023136"/>
    </source>
</evidence>
<comment type="subcellular location">
    <subcellularLocation>
        <location evidence="1">Cell membrane</location>
        <topology evidence="1">Multi-pass membrane protein</topology>
    </subcellularLocation>
</comment>
<evidence type="ECO:0008006" key="10">
    <source>
        <dbReference type="Google" id="ProtNLM"/>
    </source>
</evidence>
<keyword evidence="6 7" id="KW-0472">Membrane</keyword>
<feature type="transmembrane region" description="Helical" evidence="7">
    <location>
        <begin position="419"/>
        <end position="443"/>
    </location>
</feature>
<feature type="transmembrane region" description="Helical" evidence="7">
    <location>
        <begin position="328"/>
        <end position="348"/>
    </location>
</feature>
<dbReference type="OrthoDB" id="7247176at2"/>
<evidence type="ECO:0000313" key="8">
    <source>
        <dbReference type="EMBL" id="TDH61306.1"/>
    </source>
</evidence>
<feature type="transmembrane region" description="Helical" evidence="7">
    <location>
        <begin position="368"/>
        <end position="389"/>
    </location>
</feature>
<feature type="transmembrane region" description="Helical" evidence="7">
    <location>
        <begin position="52"/>
        <end position="75"/>
    </location>
</feature>
<accession>A0A4R5QEA0</accession>
<feature type="transmembrane region" description="Helical" evidence="7">
    <location>
        <begin position="189"/>
        <end position="208"/>
    </location>
</feature>